<name>A0A218Z0C1_9HELO</name>
<gene>
    <name evidence="1" type="ORF">B2J93_6524</name>
</gene>
<accession>A0A218Z0C1</accession>
<dbReference type="EMBL" id="MZNU01000297">
    <property type="protein sequence ID" value="OWP01050.1"/>
    <property type="molecule type" value="Genomic_DNA"/>
</dbReference>
<organism evidence="1 2">
    <name type="scientific">Diplocarpon coronariae</name>
    <dbReference type="NCBI Taxonomy" id="2795749"/>
    <lineage>
        <taxon>Eukaryota</taxon>
        <taxon>Fungi</taxon>
        <taxon>Dikarya</taxon>
        <taxon>Ascomycota</taxon>
        <taxon>Pezizomycotina</taxon>
        <taxon>Leotiomycetes</taxon>
        <taxon>Helotiales</taxon>
        <taxon>Drepanopezizaceae</taxon>
        <taxon>Diplocarpon</taxon>
    </lineage>
</organism>
<comment type="caution">
    <text evidence="1">The sequence shown here is derived from an EMBL/GenBank/DDBJ whole genome shotgun (WGS) entry which is preliminary data.</text>
</comment>
<reference evidence="1 2" key="1">
    <citation type="submission" date="2017-04" db="EMBL/GenBank/DDBJ databases">
        <title>Draft genome sequence of Marssonina coronaria NL1: causal agent of apple blotch.</title>
        <authorList>
            <person name="Cheng Q."/>
        </authorList>
    </citation>
    <scope>NUCLEOTIDE SEQUENCE [LARGE SCALE GENOMIC DNA]</scope>
    <source>
        <strain evidence="1 2">NL1</strain>
    </source>
</reference>
<evidence type="ECO:0000313" key="1">
    <source>
        <dbReference type="EMBL" id="OWP01050.1"/>
    </source>
</evidence>
<dbReference type="InParanoid" id="A0A218Z0C1"/>
<dbReference type="Proteomes" id="UP000242519">
    <property type="component" value="Unassembled WGS sequence"/>
</dbReference>
<dbReference type="AlphaFoldDB" id="A0A218Z0C1"/>
<dbReference type="OrthoDB" id="3564295at2759"/>
<protein>
    <submittedName>
        <fullName evidence="1">Uncharacterized protein</fullName>
    </submittedName>
</protein>
<sequence>MVLTSTIHGFLVSWGAPIDFNGLALSQDDATDDHYTRLPIEFHLDVLNRLSLREADEKIRLSFPHITPQWLPSIPRRFELLFNNLTSVQSLRHIGGVTSNGDYLADIYRFHNVDYHPDIEIIPQDAELRSSAVQGAESLNGA</sequence>
<keyword evidence="2" id="KW-1185">Reference proteome</keyword>
<proteinExistence type="predicted"/>
<evidence type="ECO:0000313" key="2">
    <source>
        <dbReference type="Proteomes" id="UP000242519"/>
    </source>
</evidence>